<dbReference type="OrthoDB" id="9800877at2"/>
<dbReference type="InterPro" id="IPR009057">
    <property type="entry name" value="Homeodomain-like_sf"/>
</dbReference>
<organism evidence="1 2">
    <name type="scientific">Rhodovulum imhoffii</name>
    <dbReference type="NCBI Taxonomy" id="365340"/>
    <lineage>
        <taxon>Bacteria</taxon>
        <taxon>Pseudomonadati</taxon>
        <taxon>Pseudomonadota</taxon>
        <taxon>Alphaproteobacteria</taxon>
        <taxon>Rhodobacterales</taxon>
        <taxon>Paracoccaceae</taxon>
        <taxon>Rhodovulum</taxon>
    </lineage>
</organism>
<dbReference type="InterPro" id="IPR002514">
    <property type="entry name" value="Transposase_8"/>
</dbReference>
<dbReference type="GO" id="GO:0004803">
    <property type="term" value="F:transposase activity"/>
    <property type="evidence" value="ECO:0007669"/>
    <property type="project" value="InterPro"/>
</dbReference>
<protein>
    <submittedName>
        <fullName evidence="1">Transposase</fullName>
    </submittedName>
</protein>
<dbReference type="Proteomes" id="UP000243859">
    <property type="component" value="Unassembled WGS sequence"/>
</dbReference>
<reference evidence="1 2" key="1">
    <citation type="submission" date="2018-04" db="EMBL/GenBank/DDBJ databases">
        <title>Genomic Encyclopedia of Archaeal and Bacterial Type Strains, Phase II (KMG-II): from individual species to whole genera.</title>
        <authorList>
            <person name="Goeker M."/>
        </authorList>
    </citation>
    <scope>NUCLEOTIDE SEQUENCE [LARGE SCALE GENOMIC DNA]</scope>
    <source>
        <strain evidence="1 2">DSM 18064</strain>
    </source>
</reference>
<dbReference type="AlphaFoldDB" id="A0A2T5BL53"/>
<name>A0A2T5BL53_9RHOB</name>
<dbReference type="GO" id="GO:0003677">
    <property type="term" value="F:DNA binding"/>
    <property type="evidence" value="ECO:0007669"/>
    <property type="project" value="InterPro"/>
</dbReference>
<sequence>MAGKKGQKKRFWSDDEKRSICAQTTVPGVSVAQVARRYAMNANLIHNWLKDLRFAPEPEIVEPDCHGGFLPVEIEGAVAVPLVEDTSDVDSVVSAQRVDITLSDGRRILVEGPTALSGVLALVEGLMA</sequence>
<evidence type="ECO:0000313" key="2">
    <source>
        <dbReference type="Proteomes" id="UP000243859"/>
    </source>
</evidence>
<dbReference type="Pfam" id="PF01527">
    <property type="entry name" value="HTH_Tnp_1"/>
    <property type="match status" value="1"/>
</dbReference>
<dbReference type="GO" id="GO:0006313">
    <property type="term" value="P:DNA transposition"/>
    <property type="evidence" value="ECO:0007669"/>
    <property type="project" value="InterPro"/>
</dbReference>
<dbReference type="NCBIfam" id="NF047595">
    <property type="entry name" value="IS66_ISRel24_TnpA"/>
    <property type="match status" value="1"/>
</dbReference>
<gene>
    <name evidence="1" type="ORF">C8N32_1434</name>
</gene>
<dbReference type="RefSeq" id="WP_107893700.1">
    <property type="nucleotide sequence ID" value="NZ_QAAA01000043.1"/>
</dbReference>
<dbReference type="SUPFAM" id="SSF46689">
    <property type="entry name" value="Homeodomain-like"/>
    <property type="match status" value="1"/>
</dbReference>
<accession>A0A2T5BL53</accession>
<proteinExistence type="predicted"/>
<comment type="caution">
    <text evidence="1">The sequence shown here is derived from an EMBL/GenBank/DDBJ whole genome shotgun (WGS) entry which is preliminary data.</text>
</comment>
<evidence type="ECO:0000313" key="1">
    <source>
        <dbReference type="EMBL" id="PTM99678.1"/>
    </source>
</evidence>
<dbReference type="EMBL" id="QAAA01000043">
    <property type="protein sequence ID" value="PTM99678.1"/>
    <property type="molecule type" value="Genomic_DNA"/>
</dbReference>
<keyword evidence="2" id="KW-1185">Reference proteome</keyword>